<comment type="caution">
    <text evidence="2">The sequence shown here is derived from an EMBL/GenBank/DDBJ whole genome shotgun (WGS) entry which is preliminary data.</text>
</comment>
<keyword evidence="3" id="KW-1185">Reference proteome</keyword>
<organism evidence="2 3">
    <name type="scientific">Sphaceloma murrayae</name>
    <dbReference type="NCBI Taxonomy" id="2082308"/>
    <lineage>
        <taxon>Eukaryota</taxon>
        <taxon>Fungi</taxon>
        <taxon>Dikarya</taxon>
        <taxon>Ascomycota</taxon>
        <taxon>Pezizomycotina</taxon>
        <taxon>Dothideomycetes</taxon>
        <taxon>Dothideomycetidae</taxon>
        <taxon>Myriangiales</taxon>
        <taxon>Elsinoaceae</taxon>
        <taxon>Sphaceloma</taxon>
    </lineage>
</organism>
<dbReference type="InParanoid" id="A0A2K1QMX8"/>
<gene>
    <name evidence="2" type="ORF">CAC42_221</name>
</gene>
<accession>A0A2K1QMX8</accession>
<reference evidence="2 3" key="1">
    <citation type="submission" date="2017-06" db="EMBL/GenBank/DDBJ databases">
        <title>Draft genome sequence of a variant of Elsinoe murrayae.</title>
        <authorList>
            <person name="Cheng Q."/>
        </authorList>
    </citation>
    <scope>NUCLEOTIDE SEQUENCE [LARGE SCALE GENOMIC DNA]</scope>
    <source>
        <strain evidence="2 3">CQ-2017a</strain>
    </source>
</reference>
<feature type="compositionally biased region" description="Polar residues" evidence="1">
    <location>
        <begin position="37"/>
        <end position="59"/>
    </location>
</feature>
<evidence type="ECO:0000256" key="1">
    <source>
        <dbReference type="SAM" id="MobiDB-lite"/>
    </source>
</evidence>
<dbReference type="STRING" id="2082308.A0A2K1QMX8"/>
<evidence type="ECO:0000313" key="3">
    <source>
        <dbReference type="Proteomes" id="UP000243797"/>
    </source>
</evidence>
<feature type="region of interest" description="Disordered" evidence="1">
    <location>
        <begin position="34"/>
        <end position="59"/>
    </location>
</feature>
<feature type="region of interest" description="Disordered" evidence="1">
    <location>
        <begin position="150"/>
        <end position="169"/>
    </location>
</feature>
<dbReference type="OrthoDB" id="5194044at2759"/>
<sequence length="263" mass="29522">MPYIELTQDAMPGSKLIVDDTSTIAYEDFVAQKRRTQSSGDTESVASGPTFSYQQPNAPAQVSAIADTTVNDEYSRQQPPYVCYPQNSYQQYPPAQYPAYQCYPQQPAYVPHYAYAPQPYPAQNYQPQGYQQYHCYPASERFPSLAGASQTVPASAPTSGAAIESKENDDAAAEESFWIGRTRAQVNEDNLKLAARENVFKNDPMKPANATPDTLFWVVELDGRTTLRMFKTIDEDLGLGRWEKDPRHGNAYFVREEAKDDKP</sequence>
<proteinExistence type="predicted"/>
<dbReference type="AlphaFoldDB" id="A0A2K1QMX8"/>
<evidence type="ECO:0000313" key="2">
    <source>
        <dbReference type="EMBL" id="PNS16487.1"/>
    </source>
</evidence>
<name>A0A2K1QMX8_9PEZI</name>
<dbReference type="EMBL" id="NKHZ01000057">
    <property type="protein sequence ID" value="PNS16487.1"/>
    <property type="molecule type" value="Genomic_DNA"/>
</dbReference>
<dbReference type="Proteomes" id="UP000243797">
    <property type="component" value="Unassembled WGS sequence"/>
</dbReference>
<protein>
    <submittedName>
        <fullName evidence="2">Uncharacterized protein</fullName>
    </submittedName>
</protein>